<dbReference type="EMBL" id="JAVDRF010000005">
    <property type="protein sequence ID" value="MDR6537207.1"/>
    <property type="molecule type" value="Genomic_DNA"/>
</dbReference>
<keyword evidence="3" id="KW-1185">Reference proteome</keyword>
<gene>
    <name evidence="2" type="ORF">J2739_002980</name>
</gene>
<feature type="transmembrane region" description="Helical" evidence="1">
    <location>
        <begin position="12"/>
        <end position="33"/>
    </location>
</feature>
<dbReference type="Proteomes" id="UP001184230">
    <property type="component" value="Unassembled WGS sequence"/>
</dbReference>
<evidence type="ECO:0000313" key="3">
    <source>
        <dbReference type="Proteomes" id="UP001184230"/>
    </source>
</evidence>
<name>A0ABU1NFG0_9BURK</name>
<reference evidence="2 3" key="1">
    <citation type="submission" date="2023-07" db="EMBL/GenBank/DDBJ databases">
        <title>Sorghum-associated microbial communities from plants grown in Nebraska, USA.</title>
        <authorList>
            <person name="Schachtman D."/>
        </authorList>
    </citation>
    <scope>NUCLEOTIDE SEQUENCE [LARGE SCALE GENOMIC DNA]</scope>
    <source>
        <strain evidence="2 3">DS1781</strain>
    </source>
</reference>
<evidence type="ECO:0000313" key="2">
    <source>
        <dbReference type="EMBL" id="MDR6537207.1"/>
    </source>
</evidence>
<organism evidence="2 3">
    <name type="scientific">Variovorax soli</name>
    <dbReference type="NCBI Taxonomy" id="376815"/>
    <lineage>
        <taxon>Bacteria</taxon>
        <taxon>Pseudomonadati</taxon>
        <taxon>Pseudomonadota</taxon>
        <taxon>Betaproteobacteria</taxon>
        <taxon>Burkholderiales</taxon>
        <taxon>Comamonadaceae</taxon>
        <taxon>Variovorax</taxon>
    </lineage>
</organism>
<proteinExistence type="predicted"/>
<feature type="transmembrane region" description="Helical" evidence="1">
    <location>
        <begin position="45"/>
        <end position="66"/>
    </location>
</feature>
<comment type="caution">
    <text evidence="2">The sequence shown here is derived from an EMBL/GenBank/DDBJ whole genome shotgun (WGS) entry which is preliminary data.</text>
</comment>
<keyword evidence="1" id="KW-0812">Transmembrane</keyword>
<keyword evidence="1" id="KW-0472">Membrane</keyword>
<protein>
    <submittedName>
        <fullName evidence="2">Polyferredoxin</fullName>
    </submittedName>
</protein>
<sequence>MGNSPDKLMLLIRAMVVMLALGFVLIEISQWFLPFVSPWEFVVSYVVGSAIAFLLVVLGIFAVSVWRTLFR</sequence>
<dbReference type="RefSeq" id="WP_309902900.1">
    <property type="nucleotide sequence ID" value="NZ_JAVDRF010000005.1"/>
</dbReference>
<evidence type="ECO:0000256" key="1">
    <source>
        <dbReference type="SAM" id="Phobius"/>
    </source>
</evidence>
<keyword evidence="1" id="KW-1133">Transmembrane helix</keyword>
<accession>A0ABU1NFG0</accession>